<feature type="compositionally biased region" description="Gly residues" evidence="1">
    <location>
        <begin position="28"/>
        <end position="41"/>
    </location>
</feature>
<feature type="compositionally biased region" description="Basic residues" evidence="1">
    <location>
        <begin position="14"/>
        <end position="24"/>
    </location>
</feature>
<keyword evidence="3" id="KW-1185">Reference proteome</keyword>
<comment type="caution">
    <text evidence="2">The sequence shown here is derived from an EMBL/GenBank/DDBJ whole genome shotgun (WGS) entry which is preliminary data.</text>
</comment>
<organism evidence="2 3">
    <name type="scientific">Homarus americanus</name>
    <name type="common">American lobster</name>
    <dbReference type="NCBI Taxonomy" id="6706"/>
    <lineage>
        <taxon>Eukaryota</taxon>
        <taxon>Metazoa</taxon>
        <taxon>Ecdysozoa</taxon>
        <taxon>Arthropoda</taxon>
        <taxon>Crustacea</taxon>
        <taxon>Multicrustacea</taxon>
        <taxon>Malacostraca</taxon>
        <taxon>Eumalacostraca</taxon>
        <taxon>Eucarida</taxon>
        <taxon>Decapoda</taxon>
        <taxon>Pleocyemata</taxon>
        <taxon>Astacidea</taxon>
        <taxon>Nephropoidea</taxon>
        <taxon>Nephropidae</taxon>
        <taxon>Homarus</taxon>
    </lineage>
</organism>
<proteinExistence type="predicted"/>
<dbReference type="Proteomes" id="UP000747542">
    <property type="component" value="Unassembled WGS sequence"/>
</dbReference>
<evidence type="ECO:0000313" key="2">
    <source>
        <dbReference type="EMBL" id="KAG7153244.1"/>
    </source>
</evidence>
<dbReference type="AlphaFoldDB" id="A0A8J5MCL9"/>
<dbReference type="EMBL" id="JAHLQT010047222">
    <property type="protein sequence ID" value="KAG7153244.1"/>
    <property type="molecule type" value="Genomic_DNA"/>
</dbReference>
<evidence type="ECO:0000256" key="1">
    <source>
        <dbReference type="SAM" id="MobiDB-lite"/>
    </source>
</evidence>
<evidence type="ECO:0000313" key="3">
    <source>
        <dbReference type="Proteomes" id="UP000747542"/>
    </source>
</evidence>
<name>A0A8J5MCL9_HOMAM</name>
<feature type="region of interest" description="Disordered" evidence="1">
    <location>
        <begin position="1"/>
        <end position="57"/>
    </location>
</feature>
<gene>
    <name evidence="2" type="ORF">Hamer_G021852</name>
</gene>
<protein>
    <submittedName>
        <fullName evidence="2">Uncharacterized protein</fullName>
    </submittedName>
</protein>
<reference evidence="2" key="1">
    <citation type="journal article" date="2021" name="Sci. Adv.">
        <title>The American lobster genome reveals insights on longevity, neural, and immune adaptations.</title>
        <authorList>
            <person name="Polinski J.M."/>
            <person name="Zimin A.V."/>
            <person name="Clark K.F."/>
            <person name="Kohn A.B."/>
            <person name="Sadowski N."/>
            <person name="Timp W."/>
            <person name="Ptitsyn A."/>
            <person name="Khanna P."/>
            <person name="Romanova D.Y."/>
            <person name="Williams P."/>
            <person name="Greenwood S.J."/>
            <person name="Moroz L.L."/>
            <person name="Walt D.R."/>
            <person name="Bodnar A.G."/>
        </authorList>
    </citation>
    <scope>NUCLEOTIDE SEQUENCE</scope>
    <source>
        <strain evidence="2">GMGI-L3</strain>
    </source>
</reference>
<accession>A0A8J5MCL9</accession>
<sequence>MLVTGTPAPPDGGHHHHHRHHHHSSSSSGGGGPAGTPGGMGFLRTPHHHKVPSPLSESISERFSMILDNCQKKIKLLQAPSNLFNNLVT</sequence>